<dbReference type="SUPFAM" id="SSF53756">
    <property type="entry name" value="UDP-Glycosyltransferase/glycogen phosphorylase"/>
    <property type="match status" value="1"/>
</dbReference>
<feature type="domain" description="Glycosyltransferase subfamily 4-like N-terminal" evidence="2">
    <location>
        <begin position="38"/>
        <end position="147"/>
    </location>
</feature>
<dbReference type="InterPro" id="IPR001296">
    <property type="entry name" value="Glyco_trans_1"/>
</dbReference>
<dbReference type="PANTHER" id="PTHR45947">
    <property type="entry name" value="SULFOQUINOVOSYL TRANSFERASE SQD2"/>
    <property type="match status" value="1"/>
</dbReference>
<reference evidence="3 4" key="1">
    <citation type="submission" date="2024-04" db="EMBL/GenBank/DDBJ databases">
        <title>Screening of coral probiotics and analysis of their probiotic properties.</title>
        <authorList>
            <person name="Wang S."/>
        </authorList>
    </citation>
    <scope>NUCLEOTIDE SEQUENCE [LARGE SCALE GENOMIC DNA]</scope>
    <source>
        <strain evidence="3 4">GXU-Z9</strain>
    </source>
</reference>
<protein>
    <submittedName>
        <fullName evidence="3">Glycosyltransferase family 4 protein</fullName>
    </submittedName>
</protein>
<dbReference type="Proteomes" id="UP001472074">
    <property type="component" value="Chromosome"/>
</dbReference>
<dbReference type="PANTHER" id="PTHR45947:SF14">
    <property type="entry name" value="SLL1723 PROTEIN"/>
    <property type="match status" value="1"/>
</dbReference>
<evidence type="ECO:0000259" key="1">
    <source>
        <dbReference type="Pfam" id="PF00534"/>
    </source>
</evidence>
<dbReference type="CDD" id="cd03819">
    <property type="entry name" value="GT4_WavL-like"/>
    <property type="match status" value="1"/>
</dbReference>
<dbReference type="InterPro" id="IPR028098">
    <property type="entry name" value="Glyco_trans_4-like_N"/>
</dbReference>
<feature type="domain" description="Glycosyl transferase family 1" evidence="1">
    <location>
        <begin position="153"/>
        <end position="311"/>
    </location>
</feature>
<evidence type="ECO:0000313" key="4">
    <source>
        <dbReference type="Proteomes" id="UP001472074"/>
    </source>
</evidence>
<accession>A0ABZ2ZQB5</accession>
<sequence>MYFCKLENLMHDSNITFHFAAGHGQLYERIKNKHRFHELSRTSHTQNMKKLVKVVSDEKIDLVHANSLRMVLYCICVRKISGIKFKIMYTKHNVTILENRSRRVFAYLINRYVERVITVSDFEKNNLIKAGIKANKIKTVYNGVDLNQFGFNQEEKGDFFKVGILARLSEEKNHELFIRIADQLRDKPQIIFYIAGDGPRKQKIKTMIETCNLSHKVKLIGAVNRPEEFIKNIDILLLTSYREVFPMVILEAMAVGTNVISIDRGGIREAIIDKETGFLISSHSAEEFCRIILEMESDESLKYKLIENARRKVEDEFSLDRMVENTLGEYRKCY</sequence>
<dbReference type="Gene3D" id="3.40.50.2000">
    <property type="entry name" value="Glycogen Phosphorylase B"/>
    <property type="match status" value="2"/>
</dbReference>
<dbReference type="Pfam" id="PF00534">
    <property type="entry name" value="Glycos_transf_1"/>
    <property type="match status" value="1"/>
</dbReference>
<gene>
    <name evidence="3" type="ORF">AADC60_22750</name>
</gene>
<keyword evidence="4" id="KW-1185">Reference proteome</keyword>
<organism evidence="3 4">
    <name type="scientific">Cytobacillus pseudoceanisediminis</name>
    <dbReference type="NCBI Taxonomy" id="3051614"/>
    <lineage>
        <taxon>Bacteria</taxon>
        <taxon>Bacillati</taxon>
        <taxon>Bacillota</taxon>
        <taxon>Bacilli</taxon>
        <taxon>Bacillales</taxon>
        <taxon>Bacillaceae</taxon>
        <taxon>Cytobacillus</taxon>
    </lineage>
</organism>
<name>A0ABZ2ZQB5_9BACI</name>
<evidence type="ECO:0000313" key="3">
    <source>
        <dbReference type="EMBL" id="WZP10307.1"/>
    </source>
</evidence>
<proteinExistence type="predicted"/>
<evidence type="ECO:0000259" key="2">
    <source>
        <dbReference type="Pfam" id="PF13439"/>
    </source>
</evidence>
<dbReference type="EMBL" id="CP151651">
    <property type="protein sequence ID" value="WZP10307.1"/>
    <property type="molecule type" value="Genomic_DNA"/>
</dbReference>
<dbReference type="Pfam" id="PF13439">
    <property type="entry name" value="Glyco_transf_4"/>
    <property type="match status" value="1"/>
</dbReference>
<dbReference type="InterPro" id="IPR050194">
    <property type="entry name" value="Glycosyltransferase_grp1"/>
</dbReference>